<dbReference type="InterPro" id="IPR014710">
    <property type="entry name" value="RmlC-like_jellyroll"/>
</dbReference>
<keyword evidence="6" id="KW-1185">Reference proteome</keyword>
<dbReference type="InterPro" id="IPR036390">
    <property type="entry name" value="WH_DNA-bd_sf"/>
</dbReference>
<dbReference type="SUPFAM" id="SSF46785">
    <property type="entry name" value="Winged helix' DNA-binding domain"/>
    <property type="match status" value="1"/>
</dbReference>
<accession>A0A7Y0AY86</accession>
<dbReference type="InterPro" id="IPR000595">
    <property type="entry name" value="cNMP-bd_dom"/>
</dbReference>
<dbReference type="PRINTS" id="PR00034">
    <property type="entry name" value="HTHCRP"/>
</dbReference>
<dbReference type="Gene3D" id="1.10.10.10">
    <property type="entry name" value="Winged helix-like DNA-binding domain superfamily/Winged helix DNA-binding domain"/>
    <property type="match status" value="1"/>
</dbReference>
<organism evidence="5 6">
    <name type="scientific">Rhizobium terricola</name>
    <dbReference type="NCBI Taxonomy" id="2728849"/>
    <lineage>
        <taxon>Bacteria</taxon>
        <taxon>Pseudomonadati</taxon>
        <taxon>Pseudomonadota</taxon>
        <taxon>Alphaproteobacteria</taxon>
        <taxon>Hyphomicrobiales</taxon>
        <taxon>Rhizobiaceae</taxon>
        <taxon>Rhizobium/Agrobacterium group</taxon>
        <taxon>Rhizobium</taxon>
    </lineage>
</organism>
<keyword evidence="1" id="KW-0805">Transcription regulation</keyword>
<dbReference type="Pfam" id="PF13545">
    <property type="entry name" value="HTH_Crp_2"/>
    <property type="match status" value="1"/>
</dbReference>
<reference evidence="5 6" key="1">
    <citation type="submission" date="2020-04" db="EMBL/GenBank/DDBJ databases">
        <title>Rhizobium sp. S-51 isolated from soil.</title>
        <authorList>
            <person name="Dahal R.H."/>
        </authorList>
    </citation>
    <scope>NUCLEOTIDE SEQUENCE [LARGE SCALE GENOMIC DNA]</scope>
    <source>
        <strain evidence="5 6">S-51</strain>
    </source>
</reference>
<evidence type="ECO:0000313" key="6">
    <source>
        <dbReference type="Proteomes" id="UP000541470"/>
    </source>
</evidence>
<evidence type="ECO:0000313" key="5">
    <source>
        <dbReference type="EMBL" id="NML75575.1"/>
    </source>
</evidence>
<dbReference type="SUPFAM" id="SSF51206">
    <property type="entry name" value="cAMP-binding domain-like"/>
    <property type="match status" value="1"/>
</dbReference>
<feature type="domain" description="HTH crp-type" evidence="4">
    <location>
        <begin position="133"/>
        <end position="211"/>
    </location>
</feature>
<dbReference type="AlphaFoldDB" id="A0A7Y0AY86"/>
<protein>
    <submittedName>
        <fullName evidence="5">Crp/Fnr family transcriptional regulator</fullName>
    </submittedName>
</protein>
<comment type="caution">
    <text evidence="5">The sequence shown here is derived from an EMBL/GenBank/DDBJ whole genome shotgun (WGS) entry which is preliminary data.</text>
</comment>
<evidence type="ECO:0000256" key="1">
    <source>
        <dbReference type="ARBA" id="ARBA00023015"/>
    </source>
</evidence>
<dbReference type="GO" id="GO:0006355">
    <property type="term" value="P:regulation of DNA-templated transcription"/>
    <property type="evidence" value="ECO:0007669"/>
    <property type="project" value="InterPro"/>
</dbReference>
<dbReference type="InterPro" id="IPR036388">
    <property type="entry name" value="WH-like_DNA-bd_sf"/>
</dbReference>
<evidence type="ECO:0000256" key="2">
    <source>
        <dbReference type="ARBA" id="ARBA00023125"/>
    </source>
</evidence>
<dbReference type="CDD" id="cd00038">
    <property type="entry name" value="CAP_ED"/>
    <property type="match status" value="1"/>
</dbReference>
<keyword evidence="3" id="KW-0804">Transcription</keyword>
<proteinExistence type="predicted"/>
<evidence type="ECO:0000256" key="3">
    <source>
        <dbReference type="ARBA" id="ARBA00023163"/>
    </source>
</evidence>
<dbReference type="SMART" id="SM00100">
    <property type="entry name" value="cNMP"/>
    <property type="match status" value="1"/>
</dbReference>
<sequence>MLHFTLDKADTRPLPAHALVERRAPRHDATALRLPPRSTLFLEGHDRAPQYRVIEGCVALSQSLPDGRRQIIDMIGPGRLLGIGGGDHSRCSAETLSYVSLETIERIEHADLEIDLKEMLLRAQSHAILLGRKTANERVASAILDLADQFVRPSRGRKRNTICFNLYPTRGDLADWLGLTIETVSRCFTRIKKAGLIDFTHPEIVTLLHRETLAEIASGSRALDACNTL</sequence>
<gene>
    <name evidence="5" type="ORF">HHL25_15690</name>
</gene>
<dbReference type="InterPro" id="IPR018490">
    <property type="entry name" value="cNMP-bd_dom_sf"/>
</dbReference>
<name>A0A7Y0AY86_9HYPH</name>
<keyword evidence="2" id="KW-0238">DNA-binding</keyword>
<dbReference type="Gene3D" id="2.60.120.10">
    <property type="entry name" value="Jelly Rolls"/>
    <property type="match status" value="1"/>
</dbReference>
<dbReference type="RefSeq" id="WP_169593271.1">
    <property type="nucleotide sequence ID" value="NZ_JABBGK010000003.1"/>
</dbReference>
<dbReference type="SMART" id="SM00419">
    <property type="entry name" value="HTH_CRP"/>
    <property type="match status" value="1"/>
</dbReference>
<dbReference type="Proteomes" id="UP000541470">
    <property type="component" value="Unassembled WGS sequence"/>
</dbReference>
<dbReference type="EMBL" id="JABBGK010000003">
    <property type="protein sequence ID" value="NML75575.1"/>
    <property type="molecule type" value="Genomic_DNA"/>
</dbReference>
<dbReference type="Pfam" id="PF00027">
    <property type="entry name" value="cNMP_binding"/>
    <property type="match status" value="1"/>
</dbReference>
<dbReference type="InterPro" id="IPR012318">
    <property type="entry name" value="HTH_CRP"/>
</dbReference>
<dbReference type="PROSITE" id="PS51063">
    <property type="entry name" value="HTH_CRP_2"/>
    <property type="match status" value="1"/>
</dbReference>
<evidence type="ECO:0000259" key="4">
    <source>
        <dbReference type="PROSITE" id="PS51063"/>
    </source>
</evidence>
<dbReference type="GO" id="GO:0003677">
    <property type="term" value="F:DNA binding"/>
    <property type="evidence" value="ECO:0007669"/>
    <property type="project" value="UniProtKB-KW"/>
</dbReference>